<dbReference type="EMBL" id="BNJF01000004">
    <property type="protein sequence ID" value="GHO48746.1"/>
    <property type="molecule type" value="Genomic_DNA"/>
</dbReference>
<dbReference type="RefSeq" id="WP_220197921.1">
    <property type="nucleotide sequence ID" value="NZ_BNJF01000004.1"/>
</dbReference>
<reference evidence="3" key="1">
    <citation type="submission" date="2020-10" db="EMBL/GenBank/DDBJ databases">
        <title>Taxonomic study of unclassified bacteria belonging to the class Ktedonobacteria.</title>
        <authorList>
            <person name="Yabe S."/>
            <person name="Wang C.M."/>
            <person name="Zheng Y."/>
            <person name="Sakai Y."/>
            <person name="Cavaletti L."/>
            <person name="Monciardini P."/>
            <person name="Donadio S."/>
        </authorList>
    </citation>
    <scope>NUCLEOTIDE SEQUENCE</scope>
    <source>
        <strain evidence="3">SOSP1-1</strain>
    </source>
</reference>
<accession>A0A8J3MW96</accession>
<sequence length="337" mass="36505">MFRHILVPLDGSDIAEKAIPFATHLARTAGSGLVFVRVIHAPTRDDSYGAEAVIGLNPTALETQFAHSNHYLETILSTYKHDLEGLHVEMDTEIGATTSTIVSATRLEQADMIILCSHGDTGLTRRIVRSVSQQLVRHSPVPVLVLNAHGMIPEIKEAQPWRIIVPLDGSALAESVLGPALQFASSLDALETLELHLLRIVAPPSIEGSTQNFPHLDDKAMQVRAMLDAEAYLLSITTRLRKENSALGNLRITTSVVSSPAIAETIVHHAKQAQEMTGNRGTDLIAMATHGRSGLLHMIMGSVAEHVLSATTCPVLVTHPVKSADKEHQIQILPHLQ</sequence>
<dbReference type="SUPFAM" id="SSF52402">
    <property type="entry name" value="Adenine nucleotide alpha hydrolases-like"/>
    <property type="match status" value="2"/>
</dbReference>
<keyword evidence="4" id="KW-1185">Reference proteome</keyword>
<evidence type="ECO:0000313" key="3">
    <source>
        <dbReference type="EMBL" id="GHO48746.1"/>
    </source>
</evidence>
<proteinExistence type="inferred from homology"/>
<organism evidence="3 4">
    <name type="scientific">Ktedonospora formicarum</name>
    <dbReference type="NCBI Taxonomy" id="2778364"/>
    <lineage>
        <taxon>Bacteria</taxon>
        <taxon>Bacillati</taxon>
        <taxon>Chloroflexota</taxon>
        <taxon>Ktedonobacteria</taxon>
        <taxon>Ktedonobacterales</taxon>
        <taxon>Ktedonobacteraceae</taxon>
        <taxon>Ktedonospora</taxon>
    </lineage>
</organism>
<dbReference type="Gene3D" id="3.40.50.620">
    <property type="entry name" value="HUPs"/>
    <property type="match status" value="2"/>
</dbReference>
<dbReference type="PRINTS" id="PR01438">
    <property type="entry name" value="UNVRSLSTRESS"/>
</dbReference>
<comment type="caution">
    <text evidence="3">The sequence shown here is derived from an EMBL/GenBank/DDBJ whole genome shotgun (WGS) entry which is preliminary data.</text>
</comment>
<dbReference type="InterPro" id="IPR014729">
    <property type="entry name" value="Rossmann-like_a/b/a_fold"/>
</dbReference>
<gene>
    <name evidence="3" type="ORF">KSX_69090</name>
</gene>
<comment type="similarity">
    <text evidence="1">Belongs to the universal stress protein A family.</text>
</comment>
<feature type="domain" description="UspA" evidence="2">
    <location>
        <begin position="162"/>
        <end position="319"/>
    </location>
</feature>
<dbReference type="PANTHER" id="PTHR46268:SF6">
    <property type="entry name" value="UNIVERSAL STRESS PROTEIN UP12"/>
    <property type="match status" value="1"/>
</dbReference>
<dbReference type="InterPro" id="IPR006015">
    <property type="entry name" value="Universal_stress_UspA"/>
</dbReference>
<dbReference type="InterPro" id="IPR006016">
    <property type="entry name" value="UspA"/>
</dbReference>
<dbReference type="PANTHER" id="PTHR46268">
    <property type="entry name" value="STRESS RESPONSE PROTEIN NHAX"/>
    <property type="match status" value="1"/>
</dbReference>
<dbReference type="Pfam" id="PF00582">
    <property type="entry name" value="Usp"/>
    <property type="match status" value="2"/>
</dbReference>
<protein>
    <submittedName>
        <fullName evidence="3">Universal stress protein UspA</fullName>
    </submittedName>
</protein>
<evidence type="ECO:0000259" key="2">
    <source>
        <dbReference type="Pfam" id="PF00582"/>
    </source>
</evidence>
<evidence type="ECO:0000313" key="4">
    <source>
        <dbReference type="Proteomes" id="UP000612362"/>
    </source>
</evidence>
<feature type="domain" description="UspA" evidence="2">
    <location>
        <begin position="1"/>
        <end position="146"/>
    </location>
</feature>
<dbReference type="AlphaFoldDB" id="A0A8J3MW96"/>
<dbReference type="CDD" id="cd00293">
    <property type="entry name" value="USP-like"/>
    <property type="match status" value="2"/>
</dbReference>
<name>A0A8J3MW96_9CHLR</name>
<evidence type="ECO:0000256" key="1">
    <source>
        <dbReference type="ARBA" id="ARBA00008791"/>
    </source>
</evidence>
<dbReference type="Proteomes" id="UP000612362">
    <property type="component" value="Unassembled WGS sequence"/>
</dbReference>